<dbReference type="PANTHER" id="PTHR45527:SF1">
    <property type="entry name" value="FATTY ACID SYNTHASE"/>
    <property type="match status" value="1"/>
</dbReference>
<dbReference type="InterPro" id="IPR001242">
    <property type="entry name" value="Condensation_dom"/>
</dbReference>
<evidence type="ECO:0000256" key="1">
    <source>
        <dbReference type="ARBA" id="ARBA00001957"/>
    </source>
</evidence>
<dbReference type="InterPro" id="IPR009081">
    <property type="entry name" value="PP-bd_ACP"/>
</dbReference>
<evidence type="ECO:0000256" key="4">
    <source>
        <dbReference type="ARBA" id="ARBA00022553"/>
    </source>
</evidence>
<protein>
    <submittedName>
        <fullName evidence="6">Non-ribosomal peptide synthetase</fullName>
    </submittedName>
</protein>
<dbReference type="InterPro" id="IPR025110">
    <property type="entry name" value="AMP-bd_C"/>
</dbReference>
<dbReference type="EMBL" id="MOBL01000004">
    <property type="protein sequence ID" value="RON35815.1"/>
    <property type="molecule type" value="Genomic_DNA"/>
</dbReference>
<evidence type="ECO:0000256" key="2">
    <source>
        <dbReference type="ARBA" id="ARBA00006432"/>
    </source>
</evidence>
<dbReference type="Gene3D" id="3.30.559.30">
    <property type="entry name" value="Nonribosomal peptide synthetase, condensation domain"/>
    <property type="match status" value="2"/>
</dbReference>
<dbReference type="Gene3D" id="3.30.300.30">
    <property type="match status" value="1"/>
</dbReference>
<dbReference type="SUPFAM" id="SSF56801">
    <property type="entry name" value="Acetyl-CoA synthetase-like"/>
    <property type="match status" value="1"/>
</dbReference>
<dbReference type="PROSITE" id="PS50075">
    <property type="entry name" value="CARRIER"/>
    <property type="match status" value="2"/>
</dbReference>
<feature type="domain" description="Carrier" evidence="5">
    <location>
        <begin position="924"/>
        <end position="999"/>
    </location>
</feature>
<dbReference type="RefSeq" id="WP_123494989.1">
    <property type="nucleotide sequence ID" value="NZ_JBNDKA010000001.1"/>
</dbReference>
<dbReference type="GO" id="GO:0003824">
    <property type="term" value="F:catalytic activity"/>
    <property type="evidence" value="ECO:0007669"/>
    <property type="project" value="InterPro"/>
</dbReference>
<dbReference type="Gene3D" id="2.30.38.10">
    <property type="entry name" value="Luciferase, Domain 3"/>
    <property type="match status" value="1"/>
</dbReference>
<dbReference type="Pfam" id="PF00668">
    <property type="entry name" value="Condensation"/>
    <property type="match status" value="2"/>
</dbReference>
<comment type="caution">
    <text evidence="6">The sequence shown here is derived from an EMBL/GenBank/DDBJ whole genome shotgun (WGS) entry which is preliminary data.</text>
</comment>
<dbReference type="PROSITE" id="PS00012">
    <property type="entry name" value="PHOSPHOPANTETHEINE"/>
    <property type="match status" value="2"/>
</dbReference>
<dbReference type="InterPro" id="IPR023213">
    <property type="entry name" value="CAT-like_dom_sf"/>
</dbReference>
<dbReference type="FunFam" id="1.10.1200.10:FF:000005">
    <property type="entry name" value="Nonribosomal peptide synthetase 1"/>
    <property type="match status" value="1"/>
</dbReference>
<name>A0A423JDT8_9PSED</name>
<organism evidence="6 7">
    <name type="scientific">Pseudomonas frederiksbergensis</name>
    <dbReference type="NCBI Taxonomy" id="104087"/>
    <lineage>
        <taxon>Bacteria</taxon>
        <taxon>Pseudomonadati</taxon>
        <taxon>Pseudomonadota</taxon>
        <taxon>Gammaproteobacteria</taxon>
        <taxon>Pseudomonadales</taxon>
        <taxon>Pseudomonadaceae</taxon>
        <taxon>Pseudomonas</taxon>
    </lineage>
</organism>
<dbReference type="GO" id="GO:0005829">
    <property type="term" value="C:cytosol"/>
    <property type="evidence" value="ECO:0007669"/>
    <property type="project" value="TreeGrafter"/>
</dbReference>
<dbReference type="Gene3D" id="3.30.559.10">
    <property type="entry name" value="Chloramphenicol acetyltransferase-like domain"/>
    <property type="match status" value="2"/>
</dbReference>
<dbReference type="CDD" id="cd05930">
    <property type="entry name" value="A_NRPS"/>
    <property type="match status" value="1"/>
</dbReference>
<feature type="domain" description="Carrier" evidence="5">
    <location>
        <begin position="1463"/>
        <end position="1538"/>
    </location>
</feature>
<dbReference type="FunFam" id="3.30.300.30:FF:000010">
    <property type="entry name" value="Enterobactin synthetase component F"/>
    <property type="match status" value="1"/>
</dbReference>
<dbReference type="Gene3D" id="1.10.1200.10">
    <property type="entry name" value="ACP-like"/>
    <property type="match status" value="2"/>
</dbReference>
<dbReference type="CDD" id="cd19531">
    <property type="entry name" value="LCL_NRPS-like"/>
    <property type="match status" value="1"/>
</dbReference>
<dbReference type="PROSITE" id="PS00455">
    <property type="entry name" value="AMP_BINDING"/>
    <property type="match status" value="1"/>
</dbReference>
<dbReference type="FunFam" id="3.30.559.10:FF:000012">
    <property type="entry name" value="Non-ribosomal peptide synthetase"/>
    <property type="match status" value="1"/>
</dbReference>
<comment type="cofactor">
    <cofactor evidence="1">
        <name>pantetheine 4'-phosphate</name>
        <dbReference type="ChEBI" id="CHEBI:47942"/>
    </cofactor>
</comment>
<dbReference type="NCBIfam" id="TIGR01733">
    <property type="entry name" value="AA-adenyl-dom"/>
    <property type="match status" value="1"/>
</dbReference>
<dbReference type="GO" id="GO:0044550">
    <property type="term" value="P:secondary metabolite biosynthetic process"/>
    <property type="evidence" value="ECO:0007669"/>
    <property type="project" value="UniProtKB-ARBA"/>
</dbReference>
<evidence type="ECO:0000259" key="5">
    <source>
        <dbReference type="PROSITE" id="PS50075"/>
    </source>
</evidence>
<dbReference type="Gene3D" id="3.40.50.980">
    <property type="match status" value="2"/>
</dbReference>
<accession>A0A423JDT8</accession>
<dbReference type="SUPFAM" id="SSF52777">
    <property type="entry name" value="CoA-dependent acyltransferases"/>
    <property type="match status" value="4"/>
</dbReference>
<evidence type="ECO:0000313" key="7">
    <source>
        <dbReference type="Proteomes" id="UP000283260"/>
    </source>
</evidence>
<dbReference type="InterPro" id="IPR006162">
    <property type="entry name" value="Ppantetheine_attach_site"/>
</dbReference>
<keyword evidence="3" id="KW-0596">Phosphopantetheine</keyword>
<evidence type="ECO:0000313" key="6">
    <source>
        <dbReference type="EMBL" id="RON35815.1"/>
    </source>
</evidence>
<reference evidence="6 7" key="1">
    <citation type="submission" date="2016-10" db="EMBL/GenBank/DDBJ databases">
        <title>Comparative genome analysis of multiple Pseudomonas spp. focuses on biocontrol and plant growth promoting traits.</title>
        <authorList>
            <person name="Tao X.-Y."/>
            <person name="Taylor C.G."/>
        </authorList>
    </citation>
    <scope>NUCLEOTIDE SEQUENCE [LARGE SCALE GENOMIC DNA]</scope>
    <source>
        <strain evidence="6 7">94G2</strain>
    </source>
</reference>
<dbReference type="FunFam" id="3.40.50.12780:FF:000012">
    <property type="entry name" value="Non-ribosomal peptide synthetase"/>
    <property type="match status" value="1"/>
</dbReference>
<dbReference type="Pfam" id="PF00550">
    <property type="entry name" value="PP-binding"/>
    <property type="match status" value="2"/>
</dbReference>
<dbReference type="InterPro" id="IPR010071">
    <property type="entry name" value="AA_adenyl_dom"/>
</dbReference>
<proteinExistence type="inferred from homology"/>
<dbReference type="FunFam" id="3.40.50.980:FF:000001">
    <property type="entry name" value="Non-ribosomal peptide synthetase"/>
    <property type="match status" value="1"/>
</dbReference>
<dbReference type="Pfam" id="PF13193">
    <property type="entry name" value="AMP-binding_C"/>
    <property type="match status" value="1"/>
</dbReference>
<dbReference type="SMART" id="SM00823">
    <property type="entry name" value="PKS_PP"/>
    <property type="match status" value="2"/>
</dbReference>
<dbReference type="GO" id="GO:0043041">
    <property type="term" value="P:amino acid activation for nonribosomal peptide biosynthetic process"/>
    <property type="evidence" value="ECO:0007669"/>
    <property type="project" value="TreeGrafter"/>
</dbReference>
<dbReference type="Pfam" id="PF00501">
    <property type="entry name" value="AMP-binding"/>
    <property type="match status" value="1"/>
</dbReference>
<gene>
    <name evidence="6" type="ORF">BK661_05540</name>
</gene>
<dbReference type="SUPFAM" id="SSF47336">
    <property type="entry name" value="ACP-like"/>
    <property type="match status" value="2"/>
</dbReference>
<dbReference type="InterPro" id="IPR020845">
    <property type="entry name" value="AMP-binding_CS"/>
</dbReference>
<dbReference type="InterPro" id="IPR036736">
    <property type="entry name" value="ACP-like_sf"/>
</dbReference>
<evidence type="ECO:0000256" key="3">
    <source>
        <dbReference type="ARBA" id="ARBA00022450"/>
    </source>
</evidence>
<comment type="similarity">
    <text evidence="2">Belongs to the ATP-dependent AMP-binding enzyme family.</text>
</comment>
<dbReference type="InterPro" id="IPR020806">
    <property type="entry name" value="PKS_PP-bd"/>
</dbReference>
<sequence>MSSNALEGFRPALQQNLYWSRATDRSAVRFLTLALPDAIDSARLRSALEQVLERHEILRTRLVAAPGMELPVQVIAEHIDIDWREIIAPESSVGDLKPALRDVLSQATPPALAVALLPSTLLVALPAANADVTTLERLLLEWQALYLGSELTEDAVQFADFAEWQFEYTSGSDSDAGRAFWQRQQAPELLTVLHPFQRATTSGERQMTQVEQTLDADFQDRLSSALAGLDTPAQNLFGVCWAVLLRRHLGQPQVLLGWEHQGRNSATATAMGPYAKRLPLLLTFDDSQSLAGLLGEFSSLLTEANTWQESWPAQSVETPFGFRLRKPAPSAWTVQALEGEECPHALLLDVTEHAQGFDFRLHFDASALDVDAARLLLDQYLTLCVQASAASSQPLSDANGISRAHQDWLAALNQTATQMAAPTLLHHLFEQQVDAQPDAIAVTHGDVHLSYQTLERQANQVAHRLRQAGLTAGQPVGLFIERCSEALVGILGILKAGGAYLPLDPTYPAERLSDMLEQTAAPLLLSLTRLQTRLPRGNYETVWLDLPGSDSAFDQRPEPISDADTLAYLIFTSGSTGRPKGVMVTHRNAVHSTSARQLAYEDPLESFLLVSGLAFDSSVAGLFWTLGRGGRLCLPQVDQAQDALALGRLIATQRISHTLMLPSLYAQVLEQAADQLGSLRCAIVAGEACPAALARHHREQCEHAQLYNEYGPTEGTVWCSYYRARGDEHGVLPIGKAIANMQVFVLDEQMRPVAAGVAGEIYLSGAGITQGYLGRPDLTAERFLSNPLDPQGSSWYRSGDIGRVNPHGDIEFLGRVDDQVKIRGFRIELGEIEALLLSHPGIREAAVIARPNEVGDTELVAYLVAREVCPGATALREYLGTQLPDYMLPNAYVMLSAFPLTPNGKLDRKALPAPARERQLSYRAPRNEREQLLAALWTQVLGVERVGLDDNFFELGGHSLTATRLVSRLRSSLGLEVPVRALFQHPTLGEFIDQALPKADASTLPPITAQHRLPSTAMSYAQERLWLFDRLHPGSTTYNVPESVRLHGDLDVLALERSFALLLQRHDALRTTFTLENNQPVQRISVAQGFTLPLIDLSHLGESDRHQHLHSELRAQAAHPFDLAQGPLIRAGLVRLSAQEHVLWLTLHHIVFDGWSMRVFTRELTQLYTALSKGQPSPLIGQTLQYADFAQWQRRELNHDVLKPQLDFWLQHLGADRTLLQLPCMLLRPALPSHRGAEYTFELGLEITQALHAYSREQGATLFMTLLAVFNVLLAGHSAQQAIRIGIPIANRHRQELEGLIGFFVNTLALRTDLAGNPGFDNVLKQVRDNLLTAHANQDLPFEQLLQALPSAQQHSAPLVQVMFDLHRERILTSSEFGDLRIEPVREDNGKRSTLFDLMLDISEREQGLIATFTYSTDLFEHDSIVALSEDFRALIDTVLGQTSPSFETLLQQLKPMNRPQVEPLADARTQVFDALQEVLEHTDLDEQANFFEAGGSSLKAVLLCARLQEQWGTKIPAHLVFLNPILADLANVLSRYAKAVAG</sequence>
<dbReference type="PANTHER" id="PTHR45527">
    <property type="entry name" value="NONRIBOSOMAL PEPTIDE SYNTHETASE"/>
    <property type="match status" value="1"/>
</dbReference>
<keyword evidence="4" id="KW-0597">Phosphoprotein</keyword>
<dbReference type="InterPro" id="IPR000873">
    <property type="entry name" value="AMP-dep_synth/lig_dom"/>
</dbReference>
<dbReference type="Proteomes" id="UP000283260">
    <property type="component" value="Unassembled WGS sequence"/>
</dbReference>
<dbReference type="InterPro" id="IPR045851">
    <property type="entry name" value="AMP-bd_C_sf"/>
</dbReference>
<dbReference type="GO" id="GO:0031177">
    <property type="term" value="F:phosphopantetheine binding"/>
    <property type="evidence" value="ECO:0007669"/>
    <property type="project" value="InterPro"/>
</dbReference>